<dbReference type="GO" id="GO:0004637">
    <property type="term" value="F:phosphoribosylamine-glycine ligase activity"/>
    <property type="evidence" value="ECO:0007669"/>
    <property type="project" value="UniProtKB-EC"/>
</dbReference>
<evidence type="ECO:0000256" key="11">
    <source>
        <dbReference type="ARBA" id="ARBA00042864"/>
    </source>
</evidence>
<reference evidence="16" key="1">
    <citation type="submission" date="2012-09" db="EMBL/GenBank/DDBJ databases">
        <title>Genome sequencing and comparative transcriptomics of race 1 and race 4 of banana pathogen: Fusarium oxysporum f. sp. cubense.</title>
        <authorList>
            <person name="Fang X."/>
            <person name="Huang J."/>
        </authorList>
    </citation>
    <scope>NUCLEOTIDE SEQUENCE [LARGE SCALE GENOMIC DNA]</scope>
    <source>
        <strain evidence="16">race 1</strain>
    </source>
</reference>
<evidence type="ECO:0000256" key="13">
    <source>
        <dbReference type="PROSITE-ProRule" id="PRU00409"/>
    </source>
</evidence>
<dbReference type="PANTHER" id="PTHR43472">
    <property type="entry name" value="PHOSPHORIBOSYLAMINE--GLYCINE LIGASE"/>
    <property type="match status" value="1"/>
</dbReference>
<reference evidence="16" key="2">
    <citation type="journal article" date="2014" name="PLoS ONE">
        <title>Genome and Transcriptome Analysis of the Fungal Pathogen Fusarium oxysporum f. sp. cubense Causing Banana Vascular Wilt Disease.</title>
        <authorList>
            <person name="Guo L."/>
            <person name="Han L."/>
            <person name="Yang L."/>
            <person name="Zeng H."/>
            <person name="Fan D."/>
            <person name="Zhu Y."/>
            <person name="Feng Y."/>
            <person name="Wang G."/>
            <person name="Peng C."/>
            <person name="Jiang X."/>
            <person name="Zhou D."/>
            <person name="Ni P."/>
            <person name="Liang C."/>
            <person name="Liu L."/>
            <person name="Wang J."/>
            <person name="Mao C."/>
            <person name="Fang X."/>
            <person name="Peng M."/>
            <person name="Huang J."/>
        </authorList>
    </citation>
    <scope>NUCLEOTIDE SEQUENCE [LARGE SCALE GENOMIC DNA]</scope>
    <source>
        <strain evidence="16">race 1</strain>
    </source>
</reference>
<evidence type="ECO:0000256" key="6">
    <source>
        <dbReference type="ARBA" id="ARBA00022755"/>
    </source>
</evidence>
<accession>N4UYM1</accession>
<evidence type="ECO:0000256" key="4">
    <source>
        <dbReference type="ARBA" id="ARBA00022723"/>
    </source>
</evidence>
<name>N4UYM1_FUSC1</name>
<comment type="pathway">
    <text evidence="1">Purine metabolism; IMP biosynthesis via de novo pathway; N(1)-(5-phospho-D-ribosyl)glycinamide from 5-phospho-alpha-D-ribose 1-diphosphate: step 2/2.</text>
</comment>
<comment type="similarity">
    <text evidence="9">Belongs to the GARS family.</text>
</comment>
<evidence type="ECO:0000256" key="1">
    <source>
        <dbReference type="ARBA" id="ARBA00005174"/>
    </source>
</evidence>
<dbReference type="NCBIfam" id="TIGR00877">
    <property type="entry name" value="purD"/>
    <property type="match status" value="1"/>
</dbReference>
<keyword evidence="7 13" id="KW-0067">ATP-binding</keyword>
<evidence type="ECO:0000256" key="10">
    <source>
        <dbReference type="ARBA" id="ARBA00042242"/>
    </source>
</evidence>
<evidence type="ECO:0000256" key="8">
    <source>
        <dbReference type="ARBA" id="ARBA00023211"/>
    </source>
</evidence>
<evidence type="ECO:0000256" key="12">
    <source>
        <dbReference type="ARBA" id="ARBA00049057"/>
    </source>
</evidence>
<dbReference type="GO" id="GO:0006189">
    <property type="term" value="P:'de novo' IMP biosynthetic process"/>
    <property type="evidence" value="ECO:0007669"/>
    <property type="project" value="UniProtKB-UniPathway"/>
</dbReference>
<sequence length="1164" mass="125385">MVSRTCNHLAGVTIILKCENLQLSGSFKYRGALNKLLRLSPEQLDRGLVTYSTGNHALALLMATEQMSKVREQTIPIQIYVPSSASNDKISAIKSYCTSPTTVVLQENGLDWCAKEAMETCKSMRMTFVPPANDSDIILGQATAAAEFQDQLAADHLGELDAIVVPCGGGSLLSGYGQRTTLSPKSWAILRDQTNLQDSFVVTEAQIRKSMSLYHGEFGGIIEPSSAVAMAACFEVAQRQVAIHNATTATKIGVILSGGNISAGTFHRLSPLVELIVVCPGNVATEERTKTKNCKYESLQQALSVSKSRNINLAVFTNEADLAAGAVDLFSQEGIPCIGPPKKASLLETSKVFAKQFMSKSNVPTATYGHFSCYEESLLFIEDQLAQGRRKVVLKHPGIGARQGVFVIETLEEAKQTLVAEFGVQTCGSSRQPDFDILIEEFLEGREFTIMALTDGRNFTMFPPYLDFKTCKENNQGPMTGGMGCVCPTLKCTESMFQALAQGFMARTIAGLGKEGLDFRGFVAIDVILTHDGPIAIEYDLGLGDPETQALMPLIQPDLDLAKVLAQCHSDQISLSSLLFQKDRFAAVVVAVTKKYPLESETQPLHVNLTTPTQKGMPSGLTGYFDIAIDSSEDTVIYHSHTFHPSVQPSQPVVQARGGRVLSVCGIGNNLNVAAQRAYSGMEAVKFEGMEYRTDIGCVLLALDLTQTAALADACERRPYQCPTHPVLVIGKGAREHALAWQLSRARSVKHVFVFPGNAGTHEVAASNGTAGISAFEGASSSEYHDLAKRAKDIGIGLVVVGPDDDVVNGIEESFRKVGVSCFAPSREAAELEGSKAFAKEFMNKFGIPTAHHGSFDNLEAASAYVRHVFTDKDHRIVIKADGLAAGKGVVLPETPEEALEDLRSIMSDGKFSTAGSSVVIEEYMDGYEISILTFSDGKTFFSLPPGQDHKRILEGNKGPNTGGMGVYSPVPMVTPDVLQKIDEVILKPIFDALAKEALPSRPFCGLLFTGVMVTKSGPKVIEYNVRFGDPETQSSMLLVHEDTDLASVMLSCTNGTLAQVKNSIRIKSGFACNVVIASGGYPGDYKTGKVATLSSPPEGVVIFHAGTRKEDRLLKTAGGRVFSVAAYGDTLEEARRKAYMGVDCVSFEDMVYRNDIALGGLAK</sequence>
<dbReference type="HOGENOM" id="CLU_008397_0_0_1"/>
<dbReference type="HAMAP" id="MF_00138">
    <property type="entry name" value="GARS"/>
    <property type="match status" value="1"/>
</dbReference>
<evidence type="ECO:0000256" key="2">
    <source>
        <dbReference type="ARBA" id="ARBA00013255"/>
    </source>
</evidence>
<dbReference type="InterPro" id="IPR020559">
    <property type="entry name" value="PRibGlycinamide_synth_CS"/>
</dbReference>
<keyword evidence="8" id="KW-0464">Manganese</keyword>
<evidence type="ECO:0000313" key="15">
    <source>
        <dbReference type="EMBL" id="ENH75240.1"/>
    </source>
</evidence>
<dbReference type="GO" id="GO:0009113">
    <property type="term" value="P:purine nucleobase biosynthetic process"/>
    <property type="evidence" value="ECO:0007669"/>
    <property type="project" value="InterPro"/>
</dbReference>
<dbReference type="Gene3D" id="3.30.1490.20">
    <property type="entry name" value="ATP-grasp fold, A domain"/>
    <property type="match status" value="2"/>
</dbReference>
<dbReference type="EMBL" id="KB730000">
    <property type="protein sequence ID" value="ENH75240.1"/>
    <property type="molecule type" value="Genomic_DNA"/>
</dbReference>
<dbReference type="InterPro" id="IPR011761">
    <property type="entry name" value="ATP-grasp"/>
</dbReference>
<evidence type="ECO:0000313" key="16">
    <source>
        <dbReference type="Proteomes" id="UP000016928"/>
    </source>
</evidence>
<dbReference type="PROSITE" id="PS50975">
    <property type="entry name" value="ATP_GRASP"/>
    <property type="match status" value="2"/>
</dbReference>
<dbReference type="SUPFAM" id="SSF56059">
    <property type="entry name" value="Glutathione synthetase ATP-binding domain-like"/>
    <property type="match status" value="2"/>
</dbReference>
<dbReference type="GO" id="GO:0004641">
    <property type="term" value="F:phosphoribosylformylglycinamidine cyclo-ligase activity"/>
    <property type="evidence" value="ECO:0007669"/>
    <property type="project" value="UniProtKB-EC"/>
</dbReference>
<dbReference type="InterPro" id="IPR037123">
    <property type="entry name" value="PRibGlycinamide_synth_C_sf"/>
</dbReference>
<dbReference type="EC" id="6.3.4.13" evidence="2"/>
<dbReference type="InterPro" id="IPR016185">
    <property type="entry name" value="PreATP-grasp_dom_sf"/>
</dbReference>
<dbReference type="GO" id="GO:0046872">
    <property type="term" value="F:metal ion binding"/>
    <property type="evidence" value="ECO:0007669"/>
    <property type="project" value="UniProtKB-KW"/>
</dbReference>
<dbReference type="PANTHER" id="PTHR43472:SF1">
    <property type="entry name" value="PHOSPHORIBOSYLAMINE--GLYCINE LIGASE, CHLOROPLASTIC"/>
    <property type="match status" value="1"/>
</dbReference>
<dbReference type="OMA" id="TIERIHF"/>
<dbReference type="Gene3D" id="3.40.50.1100">
    <property type="match status" value="3"/>
</dbReference>
<dbReference type="Pfam" id="PF02843">
    <property type="entry name" value="GARS_C"/>
    <property type="match status" value="2"/>
</dbReference>
<keyword evidence="3" id="KW-0436">Ligase</keyword>
<keyword evidence="5 13" id="KW-0547">Nucleotide-binding</keyword>
<dbReference type="InterPro" id="IPR020562">
    <property type="entry name" value="PRibGlycinamide_synth_N"/>
</dbReference>
<dbReference type="Pfam" id="PF02844">
    <property type="entry name" value="GARS_N"/>
    <property type="match status" value="2"/>
</dbReference>
<dbReference type="UniPathway" id="UPA00074">
    <property type="reaction ID" value="UER00125"/>
</dbReference>
<evidence type="ECO:0000256" key="5">
    <source>
        <dbReference type="ARBA" id="ARBA00022741"/>
    </source>
</evidence>
<dbReference type="PROSITE" id="PS00184">
    <property type="entry name" value="GARS"/>
    <property type="match status" value="1"/>
</dbReference>
<dbReference type="Pfam" id="PF01071">
    <property type="entry name" value="GARS_A"/>
    <property type="match status" value="2"/>
</dbReference>
<dbReference type="SUPFAM" id="SSF52440">
    <property type="entry name" value="PreATP-grasp domain"/>
    <property type="match status" value="2"/>
</dbReference>
<dbReference type="InterPro" id="IPR020560">
    <property type="entry name" value="PRibGlycinamide_synth_C-dom"/>
</dbReference>
<keyword evidence="4" id="KW-0479">Metal-binding</keyword>
<dbReference type="AlphaFoldDB" id="N4UYM1"/>
<dbReference type="GO" id="GO:0005524">
    <property type="term" value="F:ATP binding"/>
    <property type="evidence" value="ECO:0007669"/>
    <property type="project" value="UniProtKB-UniRule"/>
</dbReference>
<dbReference type="Gene3D" id="3.40.50.20">
    <property type="match status" value="2"/>
</dbReference>
<dbReference type="VEuPathDB" id="FungiDB:FOC1_g10010628"/>
<dbReference type="InterPro" id="IPR036052">
    <property type="entry name" value="TrpB-like_PALP_sf"/>
</dbReference>
<dbReference type="SUPFAM" id="SSF51246">
    <property type="entry name" value="Rudiment single hybrid motif"/>
    <property type="match status" value="2"/>
</dbReference>
<dbReference type="InterPro" id="IPR001926">
    <property type="entry name" value="TrpB-like_PALP"/>
</dbReference>
<evidence type="ECO:0000259" key="14">
    <source>
        <dbReference type="PROSITE" id="PS50975"/>
    </source>
</evidence>
<dbReference type="InterPro" id="IPR020561">
    <property type="entry name" value="PRibGlycinamid_synth_ATP-grasp"/>
</dbReference>
<dbReference type="STRING" id="1229664.N4UYM1"/>
<proteinExistence type="inferred from homology"/>
<dbReference type="Pfam" id="PF00291">
    <property type="entry name" value="PALP"/>
    <property type="match status" value="1"/>
</dbReference>
<dbReference type="InterPro" id="IPR013815">
    <property type="entry name" value="ATP_grasp_subdomain_1"/>
</dbReference>
<dbReference type="Gene3D" id="3.30.470.20">
    <property type="entry name" value="ATP-grasp fold, B domain"/>
    <property type="match status" value="2"/>
</dbReference>
<dbReference type="Proteomes" id="UP000016928">
    <property type="component" value="Unassembled WGS sequence"/>
</dbReference>
<evidence type="ECO:0000256" key="9">
    <source>
        <dbReference type="ARBA" id="ARBA00038345"/>
    </source>
</evidence>
<dbReference type="SUPFAM" id="SSF53686">
    <property type="entry name" value="Tryptophan synthase beta subunit-like PLP-dependent enzymes"/>
    <property type="match status" value="1"/>
</dbReference>
<evidence type="ECO:0000256" key="3">
    <source>
        <dbReference type="ARBA" id="ARBA00022598"/>
    </source>
</evidence>
<dbReference type="FunFam" id="3.30.470.20:FF:000018">
    <property type="entry name" value="Trifunctional purine biosynthetic protein adenosine-3"/>
    <property type="match status" value="1"/>
</dbReference>
<dbReference type="InterPro" id="IPR000115">
    <property type="entry name" value="PRibGlycinamide_synth"/>
</dbReference>
<dbReference type="SMART" id="SM01209">
    <property type="entry name" value="GARS_A"/>
    <property type="match status" value="2"/>
</dbReference>
<dbReference type="OrthoDB" id="2018833at2759"/>
<gene>
    <name evidence="15" type="ORF">FOC1_g10010628</name>
</gene>
<dbReference type="Gene3D" id="3.90.600.10">
    <property type="entry name" value="Phosphoribosylglycinamide synthetase, C-terminal domain"/>
    <property type="match status" value="2"/>
</dbReference>
<feature type="domain" description="ATP-grasp" evidence="14">
    <location>
        <begin position="355"/>
        <end position="570"/>
    </location>
</feature>
<comment type="catalytic activity">
    <reaction evidence="12">
        <text>2-formamido-N(1)-(5-O-phospho-beta-D-ribosyl)acetamidine + ATP = 5-amino-1-(5-phospho-beta-D-ribosyl)imidazole + ADP + phosphate + H(+)</text>
        <dbReference type="Rhea" id="RHEA:23032"/>
        <dbReference type="ChEBI" id="CHEBI:15378"/>
        <dbReference type="ChEBI" id="CHEBI:30616"/>
        <dbReference type="ChEBI" id="CHEBI:43474"/>
        <dbReference type="ChEBI" id="CHEBI:137981"/>
        <dbReference type="ChEBI" id="CHEBI:147287"/>
        <dbReference type="ChEBI" id="CHEBI:456216"/>
        <dbReference type="EC" id="6.3.3.1"/>
    </reaction>
</comment>
<feature type="domain" description="ATP-grasp" evidence="14">
    <location>
        <begin position="840"/>
        <end position="1055"/>
    </location>
</feature>
<dbReference type="InterPro" id="IPR011054">
    <property type="entry name" value="Rudment_hybrid_motif"/>
</dbReference>
<protein>
    <recommendedName>
        <fullName evidence="2">phosphoribosylamine--glycine ligase</fullName>
        <ecNumber evidence="2">6.3.4.13</ecNumber>
    </recommendedName>
    <alternativeName>
        <fullName evidence="10">Glycinamide ribonucleotide synthetase</fullName>
    </alternativeName>
    <alternativeName>
        <fullName evidence="11">Phosphoribosylglycinamide synthetase</fullName>
    </alternativeName>
</protein>
<keyword evidence="6" id="KW-0658">Purine biosynthesis</keyword>
<evidence type="ECO:0000256" key="7">
    <source>
        <dbReference type="ARBA" id="ARBA00022840"/>
    </source>
</evidence>
<organism evidence="15 16">
    <name type="scientific">Fusarium oxysporum f. sp. cubense (strain race 1)</name>
    <name type="common">Panama disease fungus</name>
    <dbReference type="NCBI Taxonomy" id="1229664"/>
    <lineage>
        <taxon>Eukaryota</taxon>
        <taxon>Fungi</taxon>
        <taxon>Dikarya</taxon>
        <taxon>Ascomycota</taxon>
        <taxon>Pezizomycotina</taxon>
        <taxon>Sordariomycetes</taxon>
        <taxon>Hypocreomycetidae</taxon>
        <taxon>Hypocreales</taxon>
        <taxon>Nectriaceae</taxon>
        <taxon>Fusarium</taxon>
        <taxon>Fusarium oxysporum species complex</taxon>
    </lineage>
</organism>
<dbReference type="SMART" id="SM01210">
    <property type="entry name" value="GARS_C"/>
    <property type="match status" value="2"/>
</dbReference>